<dbReference type="Gene3D" id="3.30.465.10">
    <property type="match status" value="1"/>
</dbReference>
<keyword evidence="1" id="KW-0285">Flavoprotein</keyword>
<dbReference type="PANTHER" id="PTHR11748">
    <property type="entry name" value="D-LACTATE DEHYDROGENASE"/>
    <property type="match status" value="1"/>
</dbReference>
<dbReference type="AlphaFoldDB" id="B8JFK4"/>
<dbReference type="PROSITE" id="PS51387">
    <property type="entry name" value="FAD_PCMH"/>
    <property type="match status" value="1"/>
</dbReference>
<name>B8JFK4_ANAD2</name>
<evidence type="ECO:0000259" key="3">
    <source>
        <dbReference type="PROSITE" id="PS51387"/>
    </source>
</evidence>
<dbReference type="SUPFAM" id="SSF55103">
    <property type="entry name" value="FAD-linked oxidases, C-terminal domain"/>
    <property type="match status" value="1"/>
</dbReference>
<accession>B8JFK4</accession>
<dbReference type="InterPro" id="IPR016166">
    <property type="entry name" value="FAD-bd_PCMH"/>
</dbReference>
<dbReference type="EMBL" id="CP001359">
    <property type="protein sequence ID" value="ACL66381.1"/>
    <property type="molecule type" value="Genomic_DNA"/>
</dbReference>
<gene>
    <name evidence="4" type="ordered locus">A2cp1_3046</name>
</gene>
<feature type="domain" description="FAD-binding PCMH-type" evidence="3">
    <location>
        <begin position="15"/>
        <end position="194"/>
    </location>
</feature>
<dbReference type="GO" id="GO:0071949">
    <property type="term" value="F:FAD binding"/>
    <property type="evidence" value="ECO:0007669"/>
    <property type="project" value="InterPro"/>
</dbReference>
<evidence type="ECO:0000313" key="4">
    <source>
        <dbReference type="EMBL" id="ACL66381.1"/>
    </source>
</evidence>
<sequence>MSAAARPASAADAVAGAVPRLAIEPATLDEAAEAMRALAADRLAVAFVGGGTDLGLGAPPARLDAVLHTRRLDRVREHAPSDQIVAVEAGMTLAALQDHLAPHGQRLALDPPLADRATVGGIVAANAFGPRRARFGAVRDLVIGMTVVRADGVVARGGGKVVKNVAGFDLPRLFCGSLGTLGLVAEVVFRLHPLPEASATVAVPGLGASACRALTQAVLDARLEPVAVVARRDGGPYRLGLRFEGFGPGVRDQSERALALAAAQGTPGERLGGADEAALWARQDAVRTAGDVRIRAAFAPAALAIAAGALERVAGALAGGGLILHPTLGIGLVSGTLEDPALVAVAVEAARGAVAAGHGSVVIADAPPALRARLDPWGAAPAGLELMRRLKRELDPEHRLAPGRLPGGI</sequence>
<proteinExistence type="predicted"/>
<evidence type="ECO:0000256" key="2">
    <source>
        <dbReference type="ARBA" id="ARBA00022827"/>
    </source>
</evidence>
<keyword evidence="5" id="KW-1185">Reference proteome</keyword>
<dbReference type="InterPro" id="IPR036318">
    <property type="entry name" value="FAD-bd_PCMH-like_sf"/>
</dbReference>
<dbReference type="Proteomes" id="UP000007089">
    <property type="component" value="Chromosome"/>
</dbReference>
<dbReference type="RefSeq" id="WP_012634108.1">
    <property type="nucleotide sequence ID" value="NC_011891.1"/>
</dbReference>
<dbReference type="InterPro" id="IPR006094">
    <property type="entry name" value="Oxid_FAD_bind_N"/>
</dbReference>
<keyword evidence="2" id="KW-0274">FAD</keyword>
<dbReference type="GO" id="GO:0003824">
    <property type="term" value="F:catalytic activity"/>
    <property type="evidence" value="ECO:0007669"/>
    <property type="project" value="InterPro"/>
</dbReference>
<protein>
    <submittedName>
        <fullName evidence="4">FAD linked oxidase domain protein</fullName>
    </submittedName>
</protein>
<organism evidence="4 5">
    <name type="scientific">Anaeromyxobacter dehalogenans (strain ATCC BAA-258 / DSM 21875 / 2CP-1)</name>
    <dbReference type="NCBI Taxonomy" id="455488"/>
    <lineage>
        <taxon>Bacteria</taxon>
        <taxon>Pseudomonadati</taxon>
        <taxon>Myxococcota</taxon>
        <taxon>Myxococcia</taxon>
        <taxon>Myxococcales</taxon>
        <taxon>Cystobacterineae</taxon>
        <taxon>Anaeromyxobacteraceae</taxon>
        <taxon>Anaeromyxobacter</taxon>
    </lineage>
</organism>
<dbReference type="SUPFAM" id="SSF56176">
    <property type="entry name" value="FAD-binding/transporter-associated domain-like"/>
    <property type="match status" value="1"/>
</dbReference>
<evidence type="ECO:0000313" key="5">
    <source>
        <dbReference type="Proteomes" id="UP000007089"/>
    </source>
</evidence>
<dbReference type="HOGENOM" id="CLU_017779_0_1_7"/>
<reference evidence="4" key="1">
    <citation type="submission" date="2009-01" db="EMBL/GenBank/DDBJ databases">
        <title>Complete sequence of Anaeromyxobacter dehalogenans 2CP-1.</title>
        <authorList>
            <consortium name="US DOE Joint Genome Institute"/>
            <person name="Lucas S."/>
            <person name="Copeland A."/>
            <person name="Lapidus A."/>
            <person name="Glavina del Rio T."/>
            <person name="Dalin E."/>
            <person name="Tice H."/>
            <person name="Bruce D."/>
            <person name="Goodwin L."/>
            <person name="Pitluck S."/>
            <person name="Saunders E."/>
            <person name="Brettin T."/>
            <person name="Detter J.C."/>
            <person name="Han C."/>
            <person name="Larimer F."/>
            <person name="Land M."/>
            <person name="Hauser L."/>
            <person name="Kyrpides N."/>
            <person name="Ovchinnikova G."/>
            <person name="Beliaev A.S."/>
            <person name="Richardson P."/>
        </authorList>
    </citation>
    <scope>NUCLEOTIDE SEQUENCE</scope>
    <source>
        <strain evidence="4">2CP-1</strain>
    </source>
</reference>
<dbReference type="PANTHER" id="PTHR11748:SF103">
    <property type="entry name" value="GLYCOLATE OXIDASE SUBUNIT GLCE"/>
    <property type="match status" value="1"/>
</dbReference>
<dbReference type="InterPro" id="IPR016169">
    <property type="entry name" value="FAD-bd_PCMH_sub2"/>
</dbReference>
<dbReference type="InterPro" id="IPR016164">
    <property type="entry name" value="FAD-linked_Oxase-like_C"/>
</dbReference>
<dbReference type="Pfam" id="PF01565">
    <property type="entry name" value="FAD_binding_4"/>
    <property type="match status" value="1"/>
</dbReference>
<evidence type="ECO:0000256" key="1">
    <source>
        <dbReference type="ARBA" id="ARBA00022630"/>
    </source>
</evidence>
<dbReference type="KEGG" id="acp:A2cp1_3046"/>